<dbReference type="InterPro" id="IPR029033">
    <property type="entry name" value="His_PPase_superfam"/>
</dbReference>
<dbReference type="SUPFAM" id="SSF53254">
    <property type="entry name" value="Phosphoglycerate mutase-like"/>
    <property type="match status" value="1"/>
</dbReference>
<dbReference type="SMART" id="SM00855">
    <property type="entry name" value="PGAM"/>
    <property type="match status" value="1"/>
</dbReference>
<evidence type="ECO:0000313" key="2">
    <source>
        <dbReference type="EMBL" id="OUM74031.1"/>
    </source>
</evidence>
<dbReference type="Pfam" id="PF00300">
    <property type="entry name" value="His_Phos_1"/>
    <property type="match status" value="1"/>
</dbReference>
<dbReference type="CDD" id="cd07040">
    <property type="entry name" value="HP"/>
    <property type="match status" value="1"/>
</dbReference>
<keyword evidence="1" id="KW-0472">Membrane</keyword>
<dbReference type="RefSeq" id="WP_087266106.1">
    <property type="nucleotide sequence ID" value="NZ_JBJGBV010000019.1"/>
</dbReference>
<comment type="caution">
    <text evidence="2">The sequence shown here is derived from an EMBL/GenBank/DDBJ whole genome shotgun (WGS) entry which is preliminary data.</text>
</comment>
<organism evidence="2 3">
    <name type="scientific">Pseudomonas caspiana</name>
    <dbReference type="NCBI Taxonomy" id="1451454"/>
    <lineage>
        <taxon>Bacteria</taxon>
        <taxon>Pseudomonadati</taxon>
        <taxon>Pseudomonadota</taxon>
        <taxon>Gammaproteobacteria</taxon>
        <taxon>Pseudomonadales</taxon>
        <taxon>Pseudomonadaceae</taxon>
        <taxon>Pseudomonas</taxon>
    </lineage>
</organism>
<gene>
    <name evidence="2" type="ORF">AUC60_09390</name>
</gene>
<evidence type="ECO:0000256" key="1">
    <source>
        <dbReference type="SAM" id="Phobius"/>
    </source>
</evidence>
<dbReference type="Proteomes" id="UP000195440">
    <property type="component" value="Unassembled WGS sequence"/>
</dbReference>
<dbReference type="Gene3D" id="3.40.50.1240">
    <property type="entry name" value="Phosphoglycerate mutase-like"/>
    <property type="match status" value="1"/>
</dbReference>
<dbReference type="AlphaFoldDB" id="A0A1Y3P692"/>
<proteinExistence type="predicted"/>
<name>A0A1Y3P692_9PSED</name>
<sequence>MSTTLINETVIPVKNSFVSMFSRRSVIAIAVTIFAVVLITWFCRATPVVDLSVNNNFNNSKLYERWIRGDVVVMVRHAERCDRSANPCLGSVDGITVRGSQAARAVGVGLQQMGLENSQTIASPLTRTRQTADFILGRVVPTQSWVSDCISGFRDSVLAHKKPAQNLVLITHSGCIDQFERKMGVRAGDRSSDYAQAVFVNVDGKHAPSIIGSMDATQWKNMTIGQVN</sequence>
<evidence type="ECO:0000313" key="3">
    <source>
        <dbReference type="Proteomes" id="UP000195440"/>
    </source>
</evidence>
<accession>A0A1Y3P692</accession>
<feature type="transmembrane region" description="Helical" evidence="1">
    <location>
        <begin position="21"/>
        <end position="42"/>
    </location>
</feature>
<keyword evidence="3" id="KW-1185">Reference proteome</keyword>
<reference evidence="2 3" key="1">
    <citation type="journal article" date="2017" name="Syst. Appl. Microbiol.">
        <title>Pseudomonas caspiana sp. nov., a citrus pathogen in the Pseudomonas syringae phylogenetic group.</title>
        <authorList>
            <person name="Busquets A."/>
            <person name="Gomila M."/>
            <person name="Beiki F."/>
            <person name="Mulet M."/>
            <person name="Rahimian H."/>
            <person name="Garcia-Valdes E."/>
            <person name="Lalucat J."/>
        </authorList>
    </citation>
    <scope>NUCLEOTIDE SEQUENCE [LARGE SCALE GENOMIC DNA]</scope>
    <source>
        <strain evidence="2 3">FBF102</strain>
    </source>
</reference>
<dbReference type="EMBL" id="LOHF01000006">
    <property type="protein sequence ID" value="OUM74031.1"/>
    <property type="molecule type" value="Genomic_DNA"/>
</dbReference>
<keyword evidence="1" id="KW-0812">Transmembrane</keyword>
<dbReference type="InterPro" id="IPR013078">
    <property type="entry name" value="His_Pase_superF_clade-1"/>
</dbReference>
<keyword evidence="1" id="KW-1133">Transmembrane helix</keyword>
<protein>
    <submittedName>
        <fullName evidence="2">Histidine phosphatase family protein</fullName>
    </submittedName>
</protein>